<accession>A0ABU5NER4</accession>
<keyword evidence="1" id="KW-0812">Transmembrane</keyword>
<proteinExistence type="predicted"/>
<dbReference type="EMBL" id="JARJFB010000194">
    <property type="protein sequence ID" value="MEA0971618.1"/>
    <property type="molecule type" value="Genomic_DNA"/>
</dbReference>
<evidence type="ECO:0000256" key="1">
    <source>
        <dbReference type="SAM" id="Phobius"/>
    </source>
</evidence>
<comment type="caution">
    <text evidence="2">The sequence shown here is derived from an EMBL/GenBank/DDBJ whole genome shotgun (WGS) entry which is preliminary data.</text>
</comment>
<dbReference type="Proteomes" id="UP001291687">
    <property type="component" value="Unassembled WGS sequence"/>
</dbReference>
<gene>
    <name evidence="2" type="ORF">Megvenef_01602</name>
</gene>
<evidence type="ECO:0000313" key="2">
    <source>
        <dbReference type="EMBL" id="MEA0971618.1"/>
    </source>
</evidence>
<sequence>MRYMERFYKICGLIGLYFISPASFLALKFKISEDNMMLFRMTINITYYTTIVALFFLITNL</sequence>
<feature type="transmembrane region" description="Helical" evidence="1">
    <location>
        <begin position="38"/>
        <end position="58"/>
    </location>
</feature>
<keyword evidence="1" id="KW-1133">Transmembrane helix</keyword>
<evidence type="ECO:0000313" key="3">
    <source>
        <dbReference type="Proteomes" id="UP001291687"/>
    </source>
</evidence>
<feature type="transmembrane region" description="Helical" evidence="1">
    <location>
        <begin position="6"/>
        <end position="26"/>
    </location>
</feature>
<reference evidence="2 3" key="1">
    <citation type="submission" date="2023-03" db="EMBL/GenBank/DDBJ databases">
        <title>Host association and intracellularity evolved multiple times independently in the Rickettsiales.</title>
        <authorList>
            <person name="Castelli M."/>
            <person name="Nardi T."/>
            <person name="Gammuto L."/>
            <person name="Bellinzona G."/>
            <person name="Sabaneyeva E."/>
            <person name="Potekhin A."/>
            <person name="Serra V."/>
            <person name="Petroni G."/>
            <person name="Sassera D."/>
        </authorList>
    </citation>
    <scope>NUCLEOTIDE SEQUENCE [LARGE SCALE GENOMIC DNA]</scope>
    <source>
        <strain evidence="2 3">Sr 2-6</strain>
    </source>
</reference>
<keyword evidence="3" id="KW-1185">Reference proteome</keyword>
<protein>
    <submittedName>
        <fullName evidence="2">Uncharacterized protein</fullName>
    </submittedName>
</protein>
<keyword evidence="1" id="KW-0472">Membrane</keyword>
<name>A0ABU5NER4_9RICK</name>
<organism evidence="2 3">
    <name type="scientific">Candidatus Megaera venefica</name>
    <dbReference type="NCBI Taxonomy" id="2055910"/>
    <lineage>
        <taxon>Bacteria</taxon>
        <taxon>Pseudomonadati</taxon>
        <taxon>Pseudomonadota</taxon>
        <taxon>Alphaproteobacteria</taxon>
        <taxon>Rickettsiales</taxon>
        <taxon>Rickettsiaceae</taxon>
        <taxon>Candidatus Megaera</taxon>
    </lineage>
</organism>